<feature type="transmembrane region" description="Helical" evidence="1">
    <location>
        <begin position="101"/>
        <end position="118"/>
    </location>
</feature>
<dbReference type="EMBL" id="RBWW01000003">
    <property type="protein sequence ID" value="RKS75976.1"/>
    <property type="molecule type" value="Genomic_DNA"/>
</dbReference>
<protein>
    <recommendedName>
        <fullName evidence="2">Urease accessory protein UreH-like transmembrane domain-containing protein</fullName>
    </recommendedName>
</protein>
<sequence>MMAGTHGTGVITGDVSLVVFAIVGLLGGVHCLGMCGPLVTLYADQLGDDGPVKWTEIRQHLLFNFGRTASYALLGGLMGLLGTVIYDTAAVFALADTLRAVAGMAVGGFIIVTGGMYLRTGTTAGAIASLGSGSLFWRLSTRLHQHIDQWVGGPRIIALGAVHGILPCPLLYPAFLYAFAIGSPAYGALALSVLGLGTIPAVFGYGVAFNSMSPRFQSRLHRTLGAVFLVLGYLPLSHGLMIFGIELPHPSIPIYQPLG</sequence>
<name>A0A495QR65_9EURY</name>
<keyword evidence="4" id="KW-1185">Reference proteome</keyword>
<keyword evidence="1" id="KW-0812">Transmembrane</keyword>
<gene>
    <name evidence="3" type="ORF">BDK61_4602</name>
</gene>
<organism evidence="3 4">
    <name type="scientific">Haloarcula quadrata</name>
    <dbReference type="NCBI Taxonomy" id="182779"/>
    <lineage>
        <taxon>Archaea</taxon>
        <taxon>Methanobacteriati</taxon>
        <taxon>Methanobacteriota</taxon>
        <taxon>Stenosarchaea group</taxon>
        <taxon>Halobacteria</taxon>
        <taxon>Halobacteriales</taxon>
        <taxon>Haloarculaceae</taxon>
        <taxon>Haloarcula</taxon>
    </lineage>
</organism>
<feature type="transmembrane region" description="Helical" evidence="1">
    <location>
        <begin position="156"/>
        <end position="180"/>
    </location>
</feature>
<evidence type="ECO:0000313" key="3">
    <source>
        <dbReference type="EMBL" id="RKS75976.1"/>
    </source>
</evidence>
<dbReference type="InterPro" id="IPR039447">
    <property type="entry name" value="UreH-like_TM_dom"/>
</dbReference>
<dbReference type="PANTHER" id="PTHR42208">
    <property type="entry name" value="HEAVY METAL TRANSPORTER-RELATED"/>
    <property type="match status" value="1"/>
</dbReference>
<feature type="transmembrane region" description="Helical" evidence="1">
    <location>
        <begin position="186"/>
        <end position="212"/>
    </location>
</feature>
<comment type="caution">
    <text evidence="3">The sequence shown here is derived from an EMBL/GenBank/DDBJ whole genome shotgun (WGS) entry which is preliminary data.</text>
</comment>
<proteinExistence type="predicted"/>
<keyword evidence="1" id="KW-1133">Transmembrane helix</keyword>
<dbReference type="Proteomes" id="UP000268233">
    <property type="component" value="Unassembled WGS sequence"/>
</dbReference>
<accession>A0A495QR65</accession>
<dbReference type="PANTHER" id="PTHR42208:SF1">
    <property type="entry name" value="HEAVY METAL TRANSPORTER"/>
    <property type="match status" value="1"/>
</dbReference>
<keyword evidence="1" id="KW-0472">Membrane</keyword>
<feature type="transmembrane region" description="Helical" evidence="1">
    <location>
        <begin position="224"/>
        <end position="245"/>
    </location>
</feature>
<feature type="domain" description="Urease accessory protein UreH-like transmembrane" evidence="2">
    <location>
        <begin position="20"/>
        <end position="233"/>
    </location>
</feature>
<dbReference type="AlphaFoldDB" id="A0A495QR65"/>
<evidence type="ECO:0000313" key="4">
    <source>
        <dbReference type="Proteomes" id="UP000268233"/>
    </source>
</evidence>
<reference evidence="3 4" key="1">
    <citation type="submission" date="2018-10" db="EMBL/GenBank/DDBJ databases">
        <title>Genomic Encyclopedia of Archaeal and Bacterial Type Strains, Phase II (KMG-II): from individual species to whole genera.</title>
        <authorList>
            <person name="Goeker M."/>
        </authorList>
    </citation>
    <scope>NUCLEOTIDE SEQUENCE [LARGE SCALE GENOMIC DNA]</scope>
    <source>
        <strain evidence="3 4">DSM 11927</strain>
    </source>
</reference>
<evidence type="ECO:0000259" key="2">
    <source>
        <dbReference type="Pfam" id="PF13386"/>
    </source>
</evidence>
<evidence type="ECO:0000256" key="1">
    <source>
        <dbReference type="SAM" id="Phobius"/>
    </source>
</evidence>
<dbReference type="Pfam" id="PF13386">
    <property type="entry name" value="DsbD_2"/>
    <property type="match status" value="1"/>
</dbReference>
<feature type="transmembrane region" description="Helical" evidence="1">
    <location>
        <begin position="71"/>
        <end position="94"/>
    </location>
</feature>